<accession>A0A0M3IJ34</accession>
<proteinExistence type="predicted"/>
<dbReference type="AlphaFoldDB" id="A0A0M3IJ34"/>
<sequence>MEKDRAFGDQKRRDRRNRQRIRASSARKPHRRKIP</sequence>
<protein>
    <submittedName>
        <fullName evidence="3">BZIP domain-containing protein</fullName>
    </submittedName>
</protein>
<feature type="region of interest" description="Disordered" evidence="1">
    <location>
        <begin position="1"/>
        <end position="35"/>
    </location>
</feature>
<dbReference type="WBParaSite" id="ALUE_0001861601-mRNA-1">
    <property type="protein sequence ID" value="ALUE_0001861601-mRNA-1"/>
    <property type="gene ID" value="ALUE_0001861601"/>
</dbReference>
<organism evidence="2 3">
    <name type="scientific">Ascaris lumbricoides</name>
    <name type="common">Giant roundworm</name>
    <dbReference type="NCBI Taxonomy" id="6252"/>
    <lineage>
        <taxon>Eukaryota</taxon>
        <taxon>Metazoa</taxon>
        <taxon>Ecdysozoa</taxon>
        <taxon>Nematoda</taxon>
        <taxon>Chromadorea</taxon>
        <taxon>Rhabditida</taxon>
        <taxon>Spirurina</taxon>
        <taxon>Ascaridomorpha</taxon>
        <taxon>Ascaridoidea</taxon>
        <taxon>Ascarididae</taxon>
        <taxon>Ascaris</taxon>
    </lineage>
</organism>
<evidence type="ECO:0000313" key="3">
    <source>
        <dbReference type="WBParaSite" id="ALUE_0001861601-mRNA-1"/>
    </source>
</evidence>
<feature type="compositionally biased region" description="Basic residues" evidence="1">
    <location>
        <begin position="13"/>
        <end position="35"/>
    </location>
</feature>
<evidence type="ECO:0000313" key="2">
    <source>
        <dbReference type="Proteomes" id="UP000036681"/>
    </source>
</evidence>
<evidence type="ECO:0000256" key="1">
    <source>
        <dbReference type="SAM" id="MobiDB-lite"/>
    </source>
</evidence>
<dbReference type="Proteomes" id="UP000036681">
    <property type="component" value="Unplaced"/>
</dbReference>
<reference evidence="3" key="1">
    <citation type="submission" date="2017-02" db="UniProtKB">
        <authorList>
            <consortium name="WormBaseParasite"/>
        </authorList>
    </citation>
    <scope>IDENTIFICATION</scope>
</reference>
<name>A0A0M3IJ34_ASCLU</name>
<feature type="compositionally biased region" description="Basic and acidic residues" evidence="1">
    <location>
        <begin position="1"/>
        <end position="12"/>
    </location>
</feature>
<keyword evidence="2" id="KW-1185">Reference proteome</keyword>